<keyword evidence="4 12" id="KW-0349">Heme</keyword>
<reference evidence="15" key="1">
    <citation type="journal article" date="2019" name="G3 (Bethesda)">
        <title>Genome Assemblies of Two Rare Opportunistic Yeast Pathogens: Diutina rugosa (syn. Candida rugosa) and Trichomonascus ciferrii (syn. Candida ciferrii).</title>
        <authorList>
            <person name="Mixao V."/>
            <person name="Saus E."/>
            <person name="Hansen A.P."/>
            <person name="Lass-Florl C."/>
            <person name="Gabaldon T."/>
        </authorList>
    </citation>
    <scope>NUCLEOTIDE SEQUENCE</scope>
    <source>
        <strain evidence="15">CBS 4856</strain>
    </source>
</reference>
<evidence type="ECO:0000256" key="1">
    <source>
        <dbReference type="ARBA" id="ARBA00001971"/>
    </source>
</evidence>
<dbReference type="Pfam" id="PF00067">
    <property type="entry name" value="p450"/>
    <property type="match status" value="1"/>
</dbReference>
<keyword evidence="16" id="KW-1185">Reference proteome</keyword>
<evidence type="ECO:0000256" key="9">
    <source>
        <dbReference type="ARBA" id="ARBA00023004"/>
    </source>
</evidence>
<dbReference type="InterPro" id="IPR017972">
    <property type="entry name" value="Cyt_P450_CS"/>
</dbReference>
<evidence type="ECO:0000256" key="2">
    <source>
        <dbReference type="ARBA" id="ARBA00004370"/>
    </source>
</evidence>
<feature type="binding site" description="axial binding residue" evidence="12">
    <location>
        <position position="464"/>
    </location>
    <ligand>
        <name>heme</name>
        <dbReference type="ChEBI" id="CHEBI:30413"/>
    </ligand>
    <ligandPart>
        <name>Fe</name>
        <dbReference type="ChEBI" id="CHEBI:18248"/>
    </ligandPart>
</feature>
<dbReference type="InterPro" id="IPR047146">
    <property type="entry name" value="Cyt_P450_E_CYP52_fungi"/>
</dbReference>
<keyword evidence="10 13" id="KW-0503">Monooxygenase</keyword>
<evidence type="ECO:0000256" key="5">
    <source>
        <dbReference type="ARBA" id="ARBA00022692"/>
    </source>
</evidence>
<keyword evidence="11 14" id="KW-0472">Membrane</keyword>
<evidence type="ECO:0000256" key="3">
    <source>
        <dbReference type="ARBA" id="ARBA00010617"/>
    </source>
</evidence>
<comment type="subcellular location">
    <subcellularLocation>
        <location evidence="2">Membrane</location>
    </subcellularLocation>
</comment>
<dbReference type="PANTHER" id="PTHR24287:SF1">
    <property type="entry name" value="P450, PUTATIVE (EUROFUNG)-RELATED"/>
    <property type="match status" value="1"/>
</dbReference>
<evidence type="ECO:0000256" key="8">
    <source>
        <dbReference type="ARBA" id="ARBA00023002"/>
    </source>
</evidence>
<protein>
    <recommendedName>
        <fullName evidence="17">Cytochrome P450</fullName>
    </recommendedName>
</protein>
<dbReference type="SUPFAM" id="SSF48264">
    <property type="entry name" value="Cytochrome P450"/>
    <property type="match status" value="1"/>
</dbReference>
<comment type="cofactor">
    <cofactor evidence="1 12">
        <name>heme</name>
        <dbReference type="ChEBI" id="CHEBI:30413"/>
    </cofactor>
</comment>
<dbReference type="EMBL" id="SWFS01000179">
    <property type="protein sequence ID" value="KAA8915223.1"/>
    <property type="molecule type" value="Genomic_DNA"/>
</dbReference>
<dbReference type="AlphaFoldDB" id="A0A642VB91"/>
<dbReference type="PROSITE" id="PS00086">
    <property type="entry name" value="CYTOCHROME_P450"/>
    <property type="match status" value="1"/>
</dbReference>
<dbReference type="VEuPathDB" id="FungiDB:TRICI_002580"/>
<evidence type="ECO:0000256" key="10">
    <source>
        <dbReference type="ARBA" id="ARBA00023033"/>
    </source>
</evidence>
<evidence type="ECO:0000256" key="7">
    <source>
        <dbReference type="ARBA" id="ARBA00022989"/>
    </source>
</evidence>
<dbReference type="GO" id="GO:0016020">
    <property type="term" value="C:membrane"/>
    <property type="evidence" value="ECO:0007669"/>
    <property type="project" value="UniProtKB-SubCell"/>
</dbReference>
<dbReference type="GO" id="GO:0005506">
    <property type="term" value="F:iron ion binding"/>
    <property type="evidence" value="ECO:0007669"/>
    <property type="project" value="InterPro"/>
</dbReference>
<dbReference type="Gene3D" id="1.10.630.10">
    <property type="entry name" value="Cytochrome P450"/>
    <property type="match status" value="1"/>
</dbReference>
<evidence type="ECO:0000256" key="4">
    <source>
        <dbReference type="ARBA" id="ARBA00022617"/>
    </source>
</evidence>
<dbReference type="InterPro" id="IPR002402">
    <property type="entry name" value="Cyt_P450_E_grp-II"/>
</dbReference>
<evidence type="ECO:0000256" key="14">
    <source>
        <dbReference type="SAM" id="Phobius"/>
    </source>
</evidence>
<keyword evidence="6 12" id="KW-0479">Metal-binding</keyword>
<keyword evidence="8 13" id="KW-0560">Oxidoreductase</keyword>
<keyword evidence="7 14" id="KW-1133">Transmembrane helix</keyword>
<dbReference type="PRINTS" id="PR01239">
    <property type="entry name" value="EP450IICYP52"/>
</dbReference>
<sequence length="518" mass="59351">MLTVANLLLAVAALPAVFFLLCRYKDYQYERKSAKHGCGKVPYLRNEPFGFKLATSGMQAFKENRVVWTMVGFFKRARARTARIQTPGGGFSIVTQDPENIKAVLATQFKEYDLQFRYKVFQPLLGDGIFTLSGNGWHHTRAMLRPQFTTEQVSRLNDLEHHSQVLIERFREKSHTGVPFDVQEFFFNLTLDTATEFLFGQSTNCNSFQGEKAKNDIDTALRPSSEDFMNYFNIGQKWLLYRSIGDRLYYLVTGKDFKDSIKVCHSFVDYYVNKSLKLAEEQDAHEKENQGRYIFLNELTKETRDPILMRDQAMNILIAGRDTTASLLSFIIAFLVRRKDVFEKLRTEILNDFGTGTEKITFQSLKRCEYLKNVINETLRVCPIVPRSARQSNCDTTLPRGGGPDESEPVFVPKGTSVAYSIFALQHDKELWGEDADEFRPERWETQRAQPWTYVPFSGGPRICLGQQFALTEAAYVIVRLCQTFSDITTTPENLEDFKHYVALTSCVAGGVNVVFKE</sequence>
<comment type="caution">
    <text evidence="15">The sequence shown here is derived from an EMBL/GenBank/DDBJ whole genome shotgun (WGS) entry which is preliminary data.</text>
</comment>
<feature type="transmembrane region" description="Helical" evidence="14">
    <location>
        <begin position="313"/>
        <end position="336"/>
    </location>
</feature>
<dbReference type="GO" id="GO:0020037">
    <property type="term" value="F:heme binding"/>
    <property type="evidence" value="ECO:0007669"/>
    <property type="project" value="InterPro"/>
</dbReference>
<accession>A0A642VB91</accession>
<evidence type="ECO:0000313" key="15">
    <source>
        <dbReference type="EMBL" id="KAA8915223.1"/>
    </source>
</evidence>
<organism evidence="15 16">
    <name type="scientific">Trichomonascus ciferrii</name>
    <dbReference type="NCBI Taxonomy" id="44093"/>
    <lineage>
        <taxon>Eukaryota</taxon>
        <taxon>Fungi</taxon>
        <taxon>Dikarya</taxon>
        <taxon>Ascomycota</taxon>
        <taxon>Saccharomycotina</taxon>
        <taxon>Dipodascomycetes</taxon>
        <taxon>Dipodascales</taxon>
        <taxon>Trichomonascaceae</taxon>
        <taxon>Trichomonascus</taxon>
        <taxon>Trichomonascus ciferrii complex</taxon>
    </lineage>
</organism>
<dbReference type="InterPro" id="IPR002974">
    <property type="entry name" value="Cyt_P450_E_CYP52_ascomycetes"/>
</dbReference>
<comment type="similarity">
    <text evidence="3 13">Belongs to the cytochrome P450 family.</text>
</comment>
<dbReference type="PANTHER" id="PTHR24287">
    <property type="entry name" value="P450, PUTATIVE (EUROFUNG)-RELATED"/>
    <property type="match status" value="1"/>
</dbReference>
<evidence type="ECO:0000256" key="13">
    <source>
        <dbReference type="RuleBase" id="RU000461"/>
    </source>
</evidence>
<dbReference type="PRINTS" id="PR00385">
    <property type="entry name" value="P450"/>
</dbReference>
<name>A0A642VB91_9ASCO</name>
<gene>
    <name evidence="15" type="ORF">TRICI_002580</name>
</gene>
<proteinExistence type="inferred from homology"/>
<evidence type="ECO:0008006" key="17">
    <source>
        <dbReference type="Google" id="ProtNLM"/>
    </source>
</evidence>
<dbReference type="PRINTS" id="PR00464">
    <property type="entry name" value="EP450II"/>
</dbReference>
<dbReference type="CDD" id="cd11063">
    <property type="entry name" value="CYP52"/>
    <property type="match status" value="1"/>
</dbReference>
<keyword evidence="9 12" id="KW-0408">Iron</keyword>
<dbReference type="InterPro" id="IPR036396">
    <property type="entry name" value="Cyt_P450_sf"/>
</dbReference>
<keyword evidence="5 14" id="KW-0812">Transmembrane</keyword>
<evidence type="ECO:0000313" key="16">
    <source>
        <dbReference type="Proteomes" id="UP000761534"/>
    </source>
</evidence>
<evidence type="ECO:0000256" key="12">
    <source>
        <dbReference type="PIRSR" id="PIRSR602402-1"/>
    </source>
</evidence>
<evidence type="ECO:0000256" key="6">
    <source>
        <dbReference type="ARBA" id="ARBA00022723"/>
    </source>
</evidence>
<dbReference type="InterPro" id="IPR001128">
    <property type="entry name" value="Cyt_P450"/>
</dbReference>
<dbReference type="OrthoDB" id="1470350at2759"/>
<dbReference type="Proteomes" id="UP000761534">
    <property type="component" value="Unassembled WGS sequence"/>
</dbReference>
<evidence type="ECO:0000256" key="11">
    <source>
        <dbReference type="ARBA" id="ARBA00023136"/>
    </source>
</evidence>
<dbReference type="GO" id="GO:0016712">
    <property type="term" value="F:oxidoreductase activity, acting on paired donors, with incorporation or reduction of molecular oxygen, reduced flavin or flavoprotein as one donor, and incorporation of one atom of oxygen"/>
    <property type="evidence" value="ECO:0007669"/>
    <property type="project" value="InterPro"/>
</dbReference>